<name>A0A9J7ANB1_9PROT</name>
<reference evidence="2" key="1">
    <citation type="submission" date="2022-08" db="EMBL/GenBank/DDBJ databases">
        <title>Nisaea acidiphila sp. nov., isolated from a marine algal debris and emended description of the genus Nisaea Urios et al. 2008.</title>
        <authorList>
            <person name="Kwon K."/>
        </authorList>
    </citation>
    <scope>NUCLEOTIDE SEQUENCE</scope>
    <source>
        <strain evidence="2">MEBiC11861</strain>
    </source>
</reference>
<sequence>MSISPKPLWRRLAGRCLLATALLSASPLPALAVTDCEALTLYGNAMNQRLCRTLSPTTQNLWVCGLTTGATDVHITFNRNTPLHLTVRVNPGNPTCQGNTPIGGAFPGAMTMPGAPAQICGVNTQNWLNRLNAVAQMPAGAHTLCRAPFIAMIGSGRMTPGDAQTYLNQCDNGNAPPPPPVCP</sequence>
<evidence type="ECO:0000313" key="3">
    <source>
        <dbReference type="Proteomes" id="UP001060336"/>
    </source>
</evidence>
<feature type="chain" id="PRO_5039952603" description="Secreted protein" evidence="1">
    <location>
        <begin position="33"/>
        <end position="183"/>
    </location>
</feature>
<dbReference type="EMBL" id="CP102480">
    <property type="protein sequence ID" value="UUX49131.1"/>
    <property type="molecule type" value="Genomic_DNA"/>
</dbReference>
<proteinExistence type="predicted"/>
<feature type="signal peptide" evidence="1">
    <location>
        <begin position="1"/>
        <end position="32"/>
    </location>
</feature>
<dbReference type="AlphaFoldDB" id="A0A9J7ANB1"/>
<keyword evidence="3" id="KW-1185">Reference proteome</keyword>
<dbReference type="RefSeq" id="WP_257767632.1">
    <property type="nucleotide sequence ID" value="NZ_CP102480.1"/>
</dbReference>
<evidence type="ECO:0008006" key="4">
    <source>
        <dbReference type="Google" id="ProtNLM"/>
    </source>
</evidence>
<keyword evidence="1" id="KW-0732">Signal</keyword>
<organism evidence="2 3">
    <name type="scientific">Nisaea acidiphila</name>
    <dbReference type="NCBI Taxonomy" id="1862145"/>
    <lineage>
        <taxon>Bacteria</taxon>
        <taxon>Pseudomonadati</taxon>
        <taxon>Pseudomonadota</taxon>
        <taxon>Alphaproteobacteria</taxon>
        <taxon>Rhodospirillales</taxon>
        <taxon>Thalassobaculaceae</taxon>
        <taxon>Nisaea</taxon>
    </lineage>
</organism>
<evidence type="ECO:0000256" key="1">
    <source>
        <dbReference type="SAM" id="SignalP"/>
    </source>
</evidence>
<accession>A0A9J7ANB1</accession>
<gene>
    <name evidence="2" type="ORF">NUH88_17215</name>
</gene>
<protein>
    <recommendedName>
        <fullName evidence="4">Secreted protein</fullName>
    </recommendedName>
</protein>
<dbReference type="KEGG" id="naci:NUH88_17215"/>
<evidence type="ECO:0000313" key="2">
    <source>
        <dbReference type="EMBL" id="UUX49131.1"/>
    </source>
</evidence>
<dbReference type="Proteomes" id="UP001060336">
    <property type="component" value="Chromosome"/>
</dbReference>